<keyword evidence="3" id="KW-1185">Reference proteome</keyword>
<dbReference type="Proteomes" id="UP000193391">
    <property type="component" value="Unassembled WGS sequence"/>
</dbReference>
<dbReference type="GO" id="GO:0016829">
    <property type="term" value="F:lyase activity"/>
    <property type="evidence" value="ECO:0007669"/>
    <property type="project" value="UniProtKB-KW"/>
</dbReference>
<keyword evidence="1" id="KW-0456">Lyase</keyword>
<dbReference type="CDD" id="cd00408">
    <property type="entry name" value="DHDPS-like"/>
    <property type="match status" value="1"/>
</dbReference>
<organism evidence="2 3">
    <name type="scientific">Thalassospira mesophila</name>
    <dbReference type="NCBI Taxonomy" id="1293891"/>
    <lineage>
        <taxon>Bacteria</taxon>
        <taxon>Pseudomonadati</taxon>
        <taxon>Pseudomonadota</taxon>
        <taxon>Alphaproteobacteria</taxon>
        <taxon>Rhodospirillales</taxon>
        <taxon>Thalassospiraceae</taxon>
        <taxon>Thalassospira</taxon>
    </lineage>
</organism>
<accession>A0A1Y2KYD8</accession>
<dbReference type="Pfam" id="PF00701">
    <property type="entry name" value="DHDPS"/>
    <property type="match status" value="1"/>
</dbReference>
<evidence type="ECO:0000313" key="2">
    <source>
        <dbReference type="EMBL" id="OSQ37440.1"/>
    </source>
</evidence>
<dbReference type="STRING" id="1293891.TMES_14635"/>
<protein>
    <submittedName>
        <fullName evidence="2">Dihydrodipicolinate synthase</fullName>
    </submittedName>
</protein>
<proteinExistence type="predicted"/>
<gene>
    <name evidence="2" type="ORF">TMES_14635</name>
</gene>
<dbReference type="SUPFAM" id="SSF51569">
    <property type="entry name" value="Aldolase"/>
    <property type="match status" value="1"/>
</dbReference>
<sequence>MKTSAVTSADLGKSILSVPPLARSADFSVSDVENQKLVNHLKQGGVSTFMYGGNANFYNISVGEYDGVLTQLESWVGDDDWVIPSIGADYGKALDQVNILKHRDFPTAMALPLNFPSTPKGVNEGLRRLADAYGKPLIVYVKSDTYLTPRLVADLLADGVACAVKYAAVRENPAIDAFLTELVGYAGTDHIISGIGERPAIEHLMDFKLAGFTSGSVCLAPALSTAMLKALQAGDVTTAANIREKFIALEDLRDGYSPLRILHEAVRLAGIADTGPMYPFLSNIDDAKVLTDLETASKELLAANNAA</sequence>
<dbReference type="EMBL" id="JFKA01000006">
    <property type="protein sequence ID" value="OSQ37440.1"/>
    <property type="molecule type" value="Genomic_DNA"/>
</dbReference>
<reference evidence="2 3" key="1">
    <citation type="submission" date="2014-03" db="EMBL/GenBank/DDBJ databases">
        <title>The draft genome sequence of Thalassospira mesophila JCM 18969.</title>
        <authorList>
            <person name="Lai Q."/>
            <person name="Shao Z."/>
        </authorList>
    </citation>
    <scope>NUCLEOTIDE SEQUENCE [LARGE SCALE GENOMIC DNA]</scope>
    <source>
        <strain evidence="2 3">JCM 18969</strain>
    </source>
</reference>
<dbReference type="AlphaFoldDB" id="A0A1Y2KYD8"/>
<dbReference type="InterPro" id="IPR002220">
    <property type="entry name" value="DapA-like"/>
</dbReference>
<name>A0A1Y2KYD8_9PROT</name>
<comment type="caution">
    <text evidence="2">The sequence shown here is derived from an EMBL/GenBank/DDBJ whole genome shotgun (WGS) entry which is preliminary data.</text>
</comment>
<evidence type="ECO:0000313" key="3">
    <source>
        <dbReference type="Proteomes" id="UP000193391"/>
    </source>
</evidence>
<dbReference type="SMART" id="SM01130">
    <property type="entry name" value="DHDPS"/>
    <property type="match status" value="1"/>
</dbReference>
<dbReference type="InterPro" id="IPR013785">
    <property type="entry name" value="Aldolase_TIM"/>
</dbReference>
<evidence type="ECO:0000256" key="1">
    <source>
        <dbReference type="ARBA" id="ARBA00023239"/>
    </source>
</evidence>
<dbReference type="OrthoDB" id="9778880at2"/>
<dbReference type="Gene3D" id="3.20.20.70">
    <property type="entry name" value="Aldolase class I"/>
    <property type="match status" value="1"/>
</dbReference>
<dbReference type="RefSeq" id="WP_085583844.1">
    <property type="nucleotide sequence ID" value="NZ_JFKA01000006.1"/>
</dbReference>